<dbReference type="NCBIfam" id="TIGR03654">
    <property type="entry name" value="L6_bact"/>
    <property type="match status" value="1"/>
</dbReference>
<dbReference type="GO" id="GO:0022625">
    <property type="term" value="C:cytosolic large ribosomal subunit"/>
    <property type="evidence" value="ECO:0007669"/>
    <property type="project" value="UniProtKB-UniRule"/>
</dbReference>
<evidence type="ECO:0000256" key="5">
    <source>
        <dbReference type="RuleBase" id="RU003869"/>
    </source>
</evidence>
<keyword evidence="4 6" id="KW-0694">RNA-binding</keyword>
<dbReference type="PANTHER" id="PTHR11655:SF14">
    <property type="entry name" value="LARGE RIBOSOMAL SUBUNIT PROTEIN UL6M"/>
    <property type="match status" value="1"/>
</dbReference>
<dbReference type="STRING" id="1795632.TH606_08075"/>
<name>A0A177E5I3_9BACT</name>
<dbReference type="HAMAP" id="MF_01365_B">
    <property type="entry name" value="Ribosomal_uL6_B"/>
    <property type="match status" value="1"/>
</dbReference>
<keyword evidence="9" id="KW-1185">Reference proteome</keyword>
<dbReference type="InterPro" id="IPR020040">
    <property type="entry name" value="Ribosomal_uL6_a/b-dom"/>
</dbReference>
<dbReference type="Pfam" id="PF00347">
    <property type="entry name" value="Ribosomal_L6"/>
    <property type="match status" value="2"/>
</dbReference>
<dbReference type="PANTHER" id="PTHR11655">
    <property type="entry name" value="60S/50S RIBOSOMAL PROTEIN L6/L9"/>
    <property type="match status" value="1"/>
</dbReference>
<evidence type="ECO:0000259" key="7">
    <source>
        <dbReference type="Pfam" id="PF00347"/>
    </source>
</evidence>
<accession>A0A177E5I3</accession>
<gene>
    <name evidence="4" type="primary">rplF</name>
    <name evidence="8" type="ORF">TH606_08075</name>
</gene>
<dbReference type="InterPro" id="IPR019906">
    <property type="entry name" value="Ribosomal_uL6_bac-type"/>
</dbReference>
<evidence type="ECO:0000256" key="2">
    <source>
        <dbReference type="ARBA" id="ARBA00022980"/>
    </source>
</evidence>
<comment type="caution">
    <text evidence="8">The sequence shown here is derived from an EMBL/GenBank/DDBJ whole genome shotgun (WGS) entry which is preliminary data.</text>
</comment>
<dbReference type="PRINTS" id="PR00059">
    <property type="entry name" value="RIBOSOMALL6"/>
</dbReference>
<keyword evidence="2 4" id="KW-0689">Ribosomal protein</keyword>
<evidence type="ECO:0000313" key="8">
    <source>
        <dbReference type="EMBL" id="OAG27227.1"/>
    </source>
</evidence>
<keyword evidence="3 4" id="KW-0687">Ribonucleoprotein</keyword>
<dbReference type="PROSITE" id="PS00525">
    <property type="entry name" value="RIBOSOMAL_L6_1"/>
    <property type="match status" value="1"/>
</dbReference>
<evidence type="ECO:0000256" key="3">
    <source>
        <dbReference type="ARBA" id="ARBA00023274"/>
    </source>
</evidence>
<dbReference type="InterPro" id="IPR000702">
    <property type="entry name" value="Ribosomal_uL6-like"/>
</dbReference>
<reference evidence="8 9" key="1">
    <citation type="submission" date="2016-02" db="EMBL/GenBank/DDBJ databases">
        <title>Draft genome sequence of Thermodesulfatator sp. S606.</title>
        <authorList>
            <person name="Lai Q."/>
            <person name="Cao J."/>
            <person name="Dupont S."/>
            <person name="Shao Z."/>
            <person name="Jebbar M."/>
            <person name="Alain K."/>
        </authorList>
    </citation>
    <scope>NUCLEOTIDE SEQUENCE [LARGE SCALE GENOMIC DNA]</scope>
    <source>
        <strain evidence="8 9">S606</strain>
    </source>
</reference>
<feature type="domain" description="Large ribosomal subunit protein uL6 alpha-beta" evidence="7">
    <location>
        <begin position="95"/>
        <end position="174"/>
    </location>
</feature>
<feature type="domain" description="Large ribosomal subunit protein uL6 alpha-beta" evidence="7">
    <location>
        <begin position="12"/>
        <end position="87"/>
    </location>
</feature>
<sequence>MLSRIGRRPVPIPDGVKIEIKEDKVIVQGTKGRLEKPHPPLVEIKVEGNEVKVLPKEVQKRLARKVKAFHGLARALVNNWVTGVSKGFTKSLDIVGLGYKADLKGDTLILSVGYSHPVEFKLPKGVTAKVQRGAGDVQFQIILEGIDKELVGQTAANIRKIRPPEPYKGKGIRYTGERILRKAGKGGKK</sequence>
<evidence type="ECO:0000256" key="4">
    <source>
        <dbReference type="HAMAP-Rule" id="MF_01365"/>
    </source>
</evidence>
<dbReference type="InterPro" id="IPR036789">
    <property type="entry name" value="Ribosomal_uL6-like_a/b-dom_sf"/>
</dbReference>
<evidence type="ECO:0000313" key="9">
    <source>
        <dbReference type="Proteomes" id="UP000076964"/>
    </source>
</evidence>
<dbReference type="GO" id="GO:0002181">
    <property type="term" value="P:cytoplasmic translation"/>
    <property type="evidence" value="ECO:0007669"/>
    <property type="project" value="TreeGrafter"/>
</dbReference>
<proteinExistence type="inferred from homology"/>
<dbReference type="RefSeq" id="WP_068542742.1">
    <property type="nucleotide sequence ID" value="NZ_LSFI01000036.1"/>
</dbReference>
<dbReference type="FunFam" id="3.90.930.12:FF:000001">
    <property type="entry name" value="50S ribosomal protein L6"/>
    <property type="match status" value="1"/>
</dbReference>
<dbReference type="SUPFAM" id="SSF56053">
    <property type="entry name" value="Ribosomal protein L6"/>
    <property type="match status" value="2"/>
</dbReference>
<dbReference type="EMBL" id="LSFI01000036">
    <property type="protein sequence ID" value="OAG27227.1"/>
    <property type="molecule type" value="Genomic_DNA"/>
</dbReference>
<evidence type="ECO:0000256" key="6">
    <source>
        <dbReference type="RuleBase" id="RU003870"/>
    </source>
</evidence>
<dbReference type="Gene3D" id="3.90.930.12">
    <property type="entry name" value="Ribosomal protein L6, alpha-beta domain"/>
    <property type="match status" value="2"/>
</dbReference>
<comment type="similarity">
    <text evidence="1 4 5">Belongs to the universal ribosomal protein uL6 family.</text>
</comment>
<dbReference type="GO" id="GO:0003735">
    <property type="term" value="F:structural constituent of ribosome"/>
    <property type="evidence" value="ECO:0007669"/>
    <property type="project" value="UniProtKB-UniRule"/>
</dbReference>
<dbReference type="GO" id="GO:0019843">
    <property type="term" value="F:rRNA binding"/>
    <property type="evidence" value="ECO:0007669"/>
    <property type="project" value="UniProtKB-UniRule"/>
</dbReference>
<dbReference type="OrthoDB" id="9805007at2"/>
<comment type="subunit">
    <text evidence="4">Part of the 50S ribosomal subunit.</text>
</comment>
<evidence type="ECO:0000256" key="1">
    <source>
        <dbReference type="ARBA" id="ARBA00009356"/>
    </source>
</evidence>
<comment type="function">
    <text evidence="4 6">This protein binds to the 23S rRNA, and is important in its secondary structure. It is located near the subunit interface in the base of the L7/L12 stalk, and near the tRNA binding site of the peptidyltransferase center.</text>
</comment>
<organism evidence="8 9">
    <name type="scientific">Thermodesulfatator autotrophicus</name>
    <dbReference type="NCBI Taxonomy" id="1795632"/>
    <lineage>
        <taxon>Bacteria</taxon>
        <taxon>Pseudomonadati</taxon>
        <taxon>Thermodesulfobacteriota</taxon>
        <taxon>Thermodesulfobacteria</taxon>
        <taxon>Thermodesulfobacteriales</taxon>
        <taxon>Thermodesulfatatoraceae</taxon>
        <taxon>Thermodesulfatator</taxon>
    </lineage>
</organism>
<dbReference type="InterPro" id="IPR002358">
    <property type="entry name" value="Ribosomal_uL6_CS"/>
</dbReference>
<keyword evidence="4 6" id="KW-0699">rRNA-binding</keyword>
<dbReference type="Proteomes" id="UP000076964">
    <property type="component" value="Unassembled WGS sequence"/>
</dbReference>
<protein>
    <recommendedName>
        <fullName evidence="4">Large ribosomal subunit protein uL6</fullName>
    </recommendedName>
</protein>
<dbReference type="PIRSF" id="PIRSF002162">
    <property type="entry name" value="Ribosomal_L6"/>
    <property type="match status" value="1"/>
</dbReference>
<dbReference type="AlphaFoldDB" id="A0A177E5I3"/>